<feature type="chain" id="PRO_5019761088" evidence="1">
    <location>
        <begin position="23"/>
        <end position="111"/>
    </location>
</feature>
<dbReference type="Proteomes" id="UP000280434">
    <property type="component" value="Unassembled WGS sequence"/>
</dbReference>
<comment type="caution">
    <text evidence="2">The sequence shown here is derived from an EMBL/GenBank/DDBJ whole genome shotgun (WGS) entry which is preliminary data.</text>
</comment>
<organism evidence="2 3">
    <name type="scientific">Trinickia fusca</name>
    <dbReference type="NCBI Taxonomy" id="2419777"/>
    <lineage>
        <taxon>Bacteria</taxon>
        <taxon>Pseudomonadati</taxon>
        <taxon>Pseudomonadota</taxon>
        <taxon>Betaproteobacteria</taxon>
        <taxon>Burkholderiales</taxon>
        <taxon>Burkholderiaceae</taxon>
        <taxon>Trinickia</taxon>
    </lineage>
</organism>
<protein>
    <submittedName>
        <fullName evidence="2">DUF4148 domain-containing protein</fullName>
    </submittedName>
</protein>
<dbReference type="AlphaFoldDB" id="A0A494X6W7"/>
<dbReference type="InterPro" id="IPR025421">
    <property type="entry name" value="DUF4148"/>
</dbReference>
<evidence type="ECO:0000313" key="3">
    <source>
        <dbReference type="Proteomes" id="UP000280434"/>
    </source>
</evidence>
<keyword evidence="3" id="KW-1185">Reference proteome</keyword>
<proteinExistence type="predicted"/>
<evidence type="ECO:0000256" key="1">
    <source>
        <dbReference type="SAM" id="SignalP"/>
    </source>
</evidence>
<sequence length="111" mass="11340">MKSLISAVALAAVLATPVVSFAQSNQPLTRAQVQQQLVDLAKAGYVPSRGADPYYPADIQAAEARVAAQQAGTQQAAVTQTAANDIGGVADTKVQAGRPAVAGEKSIFFGQ</sequence>
<feature type="signal peptide" evidence="1">
    <location>
        <begin position="1"/>
        <end position="22"/>
    </location>
</feature>
<keyword evidence="1" id="KW-0732">Signal</keyword>
<gene>
    <name evidence="2" type="ORF">D7S89_17635</name>
</gene>
<name>A0A494X6W7_9BURK</name>
<reference evidence="2 3" key="1">
    <citation type="submission" date="2018-10" db="EMBL/GenBank/DDBJ databases">
        <title>Paraburkholderia sp. 7MK8-2, isolated from soil.</title>
        <authorList>
            <person name="Gao Z.-H."/>
            <person name="Qiu L.-H."/>
        </authorList>
    </citation>
    <scope>NUCLEOTIDE SEQUENCE [LARGE SCALE GENOMIC DNA]</scope>
    <source>
        <strain evidence="2 3">7MK8-2</strain>
    </source>
</reference>
<dbReference type="Pfam" id="PF13663">
    <property type="entry name" value="DUF4148"/>
    <property type="match status" value="1"/>
</dbReference>
<dbReference type="EMBL" id="RBZV01000007">
    <property type="protein sequence ID" value="RKP46447.1"/>
    <property type="molecule type" value="Genomic_DNA"/>
</dbReference>
<accession>A0A494X6W7</accession>
<dbReference type="RefSeq" id="WP_121279292.1">
    <property type="nucleotide sequence ID" value="NZ_RBZV01000007.1"/>
</dbReference>
<dbReference type="OrthoDB" id="9009748at2"/>
<evidence type="ECO:0000313" key="2">
    <source>
        <dbReference type="EMBL" id="RKP46447.1"/>
    </source>
</evidence>